<reference evidence="1" key="1">
    <citation type="journal article" date="2020" name="Nature">
        <title>Giant virus diversity and host interactions through global metagenomics.</title>
        <authorList>
            <person name="Schulz F."/>
            <person name="Roux S."/>
            <person name="Paez-Espino D."/>
            <person name="Jungbluth S."/>
            <person name="Walsh D.A."/>
            <person name="Denef V.J."/>
            <person name="McMahon K.D."/>
            <person name="Konstantinidis K.T."/>
            <person name="Eloe-Fadrosh E.A."/>
            <person name="Kyrpides N.C."/>
            <person name="Woyke T."/>
        </authorList>
    </citation>
    <scope>NUCLEOTIDE SEQUENCE</scope>
    <source>
        <strain evidence="1">GVMAG-S-3300010158-109</strain>
    </source>
</reference>
<protein>
    <submittedName>
        <fullName evidence="1">Uncharacterized protein</fullName>
    </submittedName>
</protein>
<name>A0A6C0KET4_9ZZZZ</name>
<dbReference type="EMBL" id="MN740867">
    <property type="protein sequence ID" value="QHU15656.1"/>
    <property type="molecule type" value="Genomic_DNA"/>
</dbReference>
<organism evidence="1">
    <name type="scientific">viral metagenome</name>
    <dbReference type="NCBI Taxonomy" id="1070528"/>
    <lineage>
        <taxon>unclassified sequences</taxon>
        <taxon>metagenomes</taxon>
        <taxon>organismal metagenomes</taxon>
    </lineage>
</organism>
<sequence>MSISLLGSINVCKVNTGYADKIQSDRFENPDAMTCPLWNGQDSFGRFVHPDSFYTKNGGCNSADDRVAVENFLRPQYMEYVALDAAGFRSPNMFGNPSQGQLKEGWDANPAHNQLNTDARMTRQDAQDVNKIVGSAGYQYSNTNTLRDTGYNGVVGGGPSGCGRRYGNKIEGFTYDTRGEQNYDNRVNMQNYQGDRSNCVKCASGF</sequence>
<proteinExistence type="predicted"/>
<dbReference type="AlphaFoldDB" id="A0A6C0KET4"/>
<evidence type="ECO:0000313" key="1">
    <source>
        <dbReference type="EMBL" id="QHU15656.1"/>
    </source>
</evidence>
<accession>A0A6C0KET4</accession>